<dbReference type="Pfam" id="PF07992">
    <property type="entry name" value="Pyr_redox_2"/>
    <property type="match status" value="1"/>
</dbReference>
<dbReference type="RefSeq" id="WP_379929984.1">
    <property type="nucleotide sequence ID" value="NZ_JBHUMM010000037.1"/>
</dbReference>
<dbReference type="PANTHER" id="PTHR43100">
    <property type="entry name" value="GLUTAMATE SYNTHASE [NADPH] SMALL CHAIN"/>
    <property type="match status" value="1"/>
</dbReference>
<dbReference type="NCBIfam" id="TIGR01317">
    <property type="entry name" value="GOGAT_sm_gam"/>
    <property type="match status" value="1"/>
</dbReference>
<dbReference type="InterPro" id="IPR006005">
    <property type="entry name" value="Glut_synth_ssu1"/>
</dbReference>
<proteinExistence type="predicted"/>
<name>A0ABW5RBJ7_9BACL</name>
<evidence type="ECO:0000256" key="1">
    <source>
        <dbReference type="ARBA" id="ARBA00022605"/>
    </source>
</evidence>
<dbReference type="InterPro" id="IPR023753">
    <property type="entry name" value="FAD/NAD-binding_dom"/>
</dbReference>
<comment type="pathway">
    <text evidence="4">Amino-acid biosynthesis.</text>
</comment>
<keyword evidence="8" id="KW-1185">Reference proteome</keyword>
<evidence type="ECO:0000313" key="8">
    <source>
        <dbReference type="Proteomes" id="UP001597497"/>
    </source>
</evidence>
<dbReference type="SUPFAM" id="SSF46548">
    <property type="entry name" value="alpha-helical ferredoxin"/>
    <property type="match status" value="1"/>
</dbReference>
<dbReference type="InterPro" id="IPR028261">
    <property type="entry name" value="DPD_II"/>
</dbReference>
<dbReference type="PRINTS" id="PR00419">
    <property type="entry name" value="ADXRDTASE"/>
</dbReference>
<evidence type="ECO:0000259" key="6">
    <source>
        <dbReference type="Pfam" id="PF14691"/>
    </source>
</evidence>
<accession>A0ABW5RBJ7</accession>
<keyword evidence="1" id="KW-0028">Amino-acid biosynthesis</keyword>
<evidence type="ECO:0000256" key="2">
    <source>
        <dbReference type="ARBA" id="ARBA00023002"/>
    </source>
</evidence>
<evidence type="ECO:0000256" key="4">
    <source>
        <dbReference type="ARBA" id="ARBA00029440"/>
    </source>
</evidence>
<dbReference type="Pfam" id="PF14691">
    <property type="entry name" value="Fer4_20"/>
    <property type="match status" value="1"/>
</dbReference>
<dbReference type="Proteomes" id="UP001597497">
    <property type="component" value="Unassembled WGS sequence"/>
</dbReference>
<feature type="domain" description="Dihydroprymidine dehydrogenase" evidence="6">
    <location>
        <begin position="26"/>
        <end position="138"/>
    </location>
</feature>
<dbReference type="EMBL" id="JBHUMM010000037">
    <property type="protein sequence ID" value="MFD2672422.1"/>
    <property type="molecule type" value="Genomic_DNA"/>
</dbReference>
<evidence type="ECO:0000313" key="7">
    <source>
        <dbReference type="EMBL" id="MFD2672422.1"/>
    </source>
</evidence>
<organism evidence="7 8">
    <name type="scientific">Marinicrinis sediminis</name>
    <dbReference type="NCBI Taxonomy" id="1652465"/>
    <lineage>
        <taxon>Bacteria</taxon>
        <taxon>Bacillati</taxon>
        <taxon>Bacillota</taxon>
        <taxon>Bacilli</taxon>
        <taxon>Bacillales</taxon>
        <taxon>Paenibacillaceae</taxon>
    </lineage>
</organism>
<dbReference type="PANTHER" id="PTHR43100:SF1">
    <property type="entry name" value="GLUTAMATE SYNTHASE [NADPH] SMALL CHAIN"/>
    <property type="match status" value="1"/>
</dbReference>
<comment type="caution">
    <text evidence="7">The sequence shown here is derived from an EMBL/GenBank/DDBJ whole genome shotgun (WGS) entry which is preliminary data.</text>
</comment>
<protein>
    <submittedName>
        <fullName evidence="7">Glutamate synthase subunit beta</fullName>
    </submittedName>
</protein>
<reference evidence="8" key="1">
    <citation type="journal article" date="2019" name="Int. J. Syst. Evol. Microbiol.">
        <title>The Global Catalogue of Microorganisms (GCM) 10K type strain sequencing project: providing services to taxonomists for standard genome sequencing and annotation.</title>
        <authorList>
            <consortium name="The Broad Institute Genomics Platform"/>
            <consortium name="The Broad Institute Genome Sequencing Center for Infectious Disease"/>
            <person name="Wu L."/>
            <person name="Ma J."/>
        </authorList>
    </citation>
    <scope>NUCLEOTIDE SEQUENCE [LARGE SCALE GENOMIC DNA]</scope>
    <source>
        <strain evidence="8">KCTC 33676</strain>
    </source>
</reference>
<dbReference type="Gene3D" id="3.50.50.60">
    <property type="entry name" value="FAD/NAD(P)-binding domain"/>
    <property type="match status" value="2"/>
</dbReference>
<dbReference type="InterPro" id="IPR009051">
    <property type="entry name" value="Helical_ferredxn"/>
</dbReference>
<evidence type="ECO:0000259" key="5">
    <source>
        <dbReference type="Pfam" id="PF07992"/>
    </source>
</evidence>
<keyword evidence="2" id="KW-0560">Oxidoreductase</keyword>
<sequence>MGHPYGFLDYEREKPCEVEPQQRIYSWNEFTLPLDEERMTQQGARCMDCGVPFCQIGQLSEMSIGCPLNNLIPEWNDLVYRKQWREALKRLHKTNNFPEFTGSVCPALCEGSCTLGYVDAAVTNKRMENAIVDKGFREGWIVPKPPAQRTGKKVAVVGSGPAGLACAAQLNQAGHQVTVYERADRIGGLLTYGIPNMKLDKKKVWRRVNMLIAEGIKFVTNTEIGKDIPADELERMFDAVVLCGGATRARELDVEGRALAGVYQAMDYLTDTTKSLLDSGLTDDNYISARDKDVIVIGGGDTGNDCVATAIRHGCRSVQQFEIMPRAGTSRLAGNPWPEYPRIHKVDYGQREAESLYGHDPRRYAISTKRFAGENGRVSDVHTIQVKWEPNEEGRMVPVEVPGSEQVHPAQLVLIATGFTGPEAVLIEQLDLEQDQRSNVQAEFGTHMTSREGVFAAGDMRRGQSLVAWAIKEGRQAAREVDRYLMGFTHLP</sequence>
<gene>
    <name evidence="7" type="ORF">ACFSUC_12685</name>
</gene>
<dbReference type="SUPFAM" id="SSF51971">
    <property type="entry name" value="Nucleotide-binding domain"/>
    <property type="match status" value="1"/>
</dbReference>
<dbReference type="Gene3D" id="1.10.1060.10">
    <property type="entry name" value="Alpha-helical ferredoxin"/>
    <property type="match status" value="1"/>
</dbReference>
<dbReference type="InterPro" id="IPR051394">
    <property type="entry name" value="Glutamate_Synthase"/>
</dbReference>
<feature type="domain" description="FAD/NAD(P)-binding" evidence="5">
    <location>
        <begin position="152"/>
        <end position="474"/>
    </location>
</feature>
<evidence type="ECO:0000256" key="3">
    <source>
        <dbReference type="ARBA" id="ARBA00023164"/>
    </source>
</evidence>
<keyword evidence="3" id="KW-0314">Glutamate biosynthesis</keyword>
<dbReference type="InterPro" id="IPR036188">
    <property type="entry name" value="FAD/NAD-bd_sf"/>
</dbReference>